<evidence type="ECO:0000313" key="1">
    <source>
        <dbReference type="EMBL" id="SEA87893.1"/>
    </source>
</evidence>
<name>A0A1H4ES53_9RHOB</name>
<proteinExistence type="predicted"/>
<protein>
    <submittedName>
        <fullName evidence="1">Uncharacterized protein</fullName>
    </submittedName>
</protein>
<sequence length="98" mass="10825">MTPPHIAAALSDLEREIDADTRGAPYELYIARANAASLQHAQRFEGDQRDTFLAAARNRGFYDPDVQAGWLLEATDDLCMHGLDYNCCPCGCGDVEFD</sequence>
<accession>A0A1H4ES53</accession>
<keyword evidence="2" id="KW-1185">Reference proteome</keyword>
<dbReference type="AlphaFoldDB" id="A0A1H4ES53"/>
<evidence type="ECO:0000313" key="2">
    <source>
        <dbReference type="Proteomes" id="UP000198703"/>
    </source>
</evidence>
<gene>
    <name evidence="1" type="ORF">SAMN05444370_11576</name>
</gene>
<dbReference type="Proteomes" id="UP000198703">
    <property type="component" value="Unassembled WGS sequence"/>
</dbReference>
<organism evidence="1 2">
    <name type="scientific">Rubrimonas cliftonensis</name>
    <dbReference type="NCBI Taxonomy" id="89524"/>
    <lineage>
        <taxon>Bacteria</taxon>
        <taxon>Pseudomonadati</taxon>
        <taxon>Pseudomonadota</taxon>
        <taxon>Alphaproteobacteria</taxon>
        <taxon>Rhodobacterales</taxon>
        <taxon>Paracoccaceae</taxon>
        <taxon>Rubrimonas</taxon>
    </lineage>
</organism>
<dbReference type="OrthoDB" id="8969741at2"/>
<dbReference type="STRING" id="89524.SAMN05444370_11576"/>
<dbReference type="EMBL" id="FNQM01000015">
    <property type="protein sequence ID" value="SEA87893.1"/>
    <property type="molecule type" value="Genomic_DNA"/>
</dbReference>
<reference evidence="1 2" key="1">
    <citation type="submission" date="2016-10" db="EMBL/GenBank/DDBJ databases">
        <authorList>
            <person name="de Groot N.N."/>
        </authorList>
    </citation>
    <scope>NUCLEOTIDE SEQUENCE [LARGE SCALE GENOMIC DNA]</scope>
    <source>
        <strain evidence="1 2">DSM 15345</strain>
    </source>
</reference>
<dbReference type="RefSeq" id="WP_093255467.1">
    <property type="nucleotide sequence ID" value="NZ_FNQM01000015.1"/>
</dbReference>